<protein>
    <submittedName>
        <fullName evidence="1">AAA family ATPase</fullName>
    </submittedName>
</protein>
<name>A0ACD1E7U5_9MICO</name>
<organism evidence="1 2">
    <name type="scientific">Curtobacterium aetherium</name>
    <dbReference type="NCBI Taxonomy" id="2841594"/>
    <lineage>
        <taxon>Bacteria</taxon>
        <taxon>Bacillati</taxon>
        <taxon>Actinomycetota</taxon>
        <taxon>Actinomycetes</taxon>
        <taxon>Micrococcales</taxon>
        <taxon>Microbacteriaceae</taxon>
        <taxon>Curtobacterium</taxon>
    </lineage>
</organism>
<evidence type="ECO:0000313" key="1">
    <source>
        <dbReference type="EMBL" id="QWS34916.1"/>
    </source>
</evidence>
<accession>A0ACD1E7U5</accession>
<proteinExistence type="predicted"/>
<gene>
    <name evidence="1" type="ORF">KM842_07275</name>
</gene>
<evidence type="ECO:0000313" key="2">
    <source>
        <dbReference type="Proteomes" id="UP000681794"/>
    </source>
</evidence>
<reference evidence="1" key="1">
    <citation type="submission" date="2021-06" db="EMBL/GenBank/DDBJ databases">
        <authorList>
            <person name="Ellington A.J."/>
            <person name="Bryan N.C."/>
            <person name="Christner B.C."/>
            <person name="Reisch C.R."/>
        </authorList>
    </citation>
    <scope>NUCLEOTIDE SEQUENCE</scope>
    <source>
        <strain evidence="1">L6-1</strain>
    </source>
</reference>
<dbReference type="EMBL" id="CP076544">
    <property type="protein sequence ID" value="QWS34916.1"/>
    <property type="molecule type" value="Genomic_DNA"/>
</dbReference>
<dbReference type="Proteomes" id="UP000681794">
    <property type="component" value="Chromosome"/>
</dbReference>
<keyword evidence="2" id="KW-1185">Reference proteome</keyword>
<sequence length="698" mass="76170">MTIAGESAGVEARRQRGRASELRRQADEAEQRAGRFEIAHRTEAETARTLAPLAGIGYHLLADRRWPGSAHANVDMIVVGRSGVWIVDTKAWREVAVDNGRITRGQEDVTDDVARLADLAWDTEKVLTDVGLAPGEVHAVVALAGKKGVSAHVASVDVVGTHDLIKHITRPRARLSPERVDKALAAVLSYFPVMDGAAASTQQVIVPQTVLAREPEPQPALIDQGELDQGELDQYLLDGILEAPIEEWMASLDPAQAKLVRRNFNGPARIRGAAGTGKTVVGLHRAAYLARSTGGRILFTTYIRTLPAVLESLLKRLAPEMVGRVDFVNVHAFATRLLKERGIAFRTPGREAQLAFTDAWNAVSASSPLKATRFTRRYWEEEISHVIKGRGLTRFDEYADLARVGRKHRLTGDDRQAVWDLYEAYSAGLRERGGCDWEDVILLARDALREVPLDRYDAVIVDEAQDLSCAMVSLLHSLVGDRSDGLTLIGDGQQTIYPGGYTLGEVGISLAGRGVVLDVNHRNTAEILDFAKQMVADDQFVDIEGVDGVGDSVSAVTRSGPEPGIHRFTRRDEHDAAMLVRVEEVLRLVGTGRGDVGILTATNPQADKVMALLADAGVPTVSLKDYAGKSSDLIRVGTIKRAKGLEFKQVLLPQVPAKLLADPPTTESESAKERRELDRRELYVAMTRARDGLWVGAR</sequence>